<evidence type="ECO:0000256" key="2">
    <source>
        <dbReference type="SAM" id="MobiDB-lite"/>
    </source>
</evidence>
<feature type="compositionally biased region" description="Low complexity" evidence="2">
    <location>
        <begin position="716"/>
        <end position="727"/>
    </location>
</feature>
<feature type="compositionally biased region" description="Polar residues" evidence="2">
    <location>
        <begin position="594"/>
        <end position="608"/>
    </location>
</feature>
<sequence length="781" mass="86381">MASIDRALTPAQGELVLLIEPSTSSGESSTQSVCRDLLETAAKAGSFPHCVVCGFSAEAPFLRFKKAPRAPEIQLYRAKCLRKTCNKFFGPRWIQSATNGYLIQSADPSFETHAYLHAPNREIPAAEYEDMVKFGRPGRRSKIENEVSVSPVPVATQNPSEDIAPPNGPLEEEVSNATSVHIEEKSPSPTTESLESDPTSIEQPSSDNSMAPRKGKKNARAQPPQKQCEDFSSQTDQLEFDVLEARYQPLLTKEQVAAGANVDVTIRRVRIAANLLARANEEKERLQKQNVEMKEKLVTMLEQLRNLKEVLTLNGRLIKEEVDYLSQQLRTYQNQLKIDVTIVEEHIQKAEARIKARIEESKHLLELEKAKTARANAGCRYRKENLSHERRADLASAMKFELAEQLGISKAKATELEKLVDKKRDVIHQLKADNKKAADEKAKIAQMNQMLVKQMEKLRFQLGAYEANNKDLLHKLVRAETPSSMATPPSTEKSESPTDKFELGGKVLSLDKVIVSVKDSSPSTPLPVFPALTTDAIEIGNSAFSGWIARKKEKVEKEVIEPLAADNPEAAESVQERRSHDNHRSAPPEFNKEQAAQPTSSTRTTSVEPVNKPSVPSRGKRDDQETSSKPREPPAFKPPRPRPSKPKGQQKRNGPIPWSTNVPPSKKPHTLPATTSQACRSIQRAASPPRPSMILPAQPHPFSGKNGNPQFFPSVPASSTSSWRAAPAPTPPSWRTTPAPPPSFETPLPWHKAAAAPAPQPQNFTAFPAAPPPSKPRSFWE</sequence>
<comment type="caution">
    <text evidence="3">The sequence shown here is derived from an EMBL/GenBank/DDBJ whole genome shotgun (WGS) entry which is preliminary data.</text>
</comment>
<feature type="compositionally biased region" description="Polar residues" evidence="2">
    <location>
        <begin position="481"/>
        <end position="491"/>
    </location>
</feature>
<name>A0AA36D7H6_9BILA</name>
<feature type="compositionally biased region" description="Basic and acidic residues" evidence="2">
    <location>
        <begin position="574"/>
        <end position="592"/>
    </location>
</feature>
<keyword evidence="4" id="KW-1185">Reference proteome</keyword>
<feature type="compositionally biased region" description="Basic residues" evidence="2">
    <location>
        <begin position="639"/>
        <end position="650"/>
    </location>
</feature>
<feature type="compositionally biased region" description="Basic and acidic residues" evidence="2">
    <location>
        <begin position="619"/>
        <end position="634"/>
    </location>
</feature>
<accession>A0AA36D7H6</accession>
<feature type="region of interest" description="Disordered" evidence="2">
    <location>
        <begin position="143"/>
        <end position="233"/>
    </location>
</feature>
<feature type="region of interest" description="Disordered" evidence="2">
    <location>
        <begin position="561"/>
        <end position="781"/>
    </location>
</feature>
<feature type="compositionally biased region" description="Low complexity" evidence="2">
    <location>
        <begin position="753"/>
        <end position="768"/>
    </location>
</feature>
<evidence type="ECO:0000313" key="4">
    <source>
        <dbReference type="Proteomes" id="UP001177023"/>
    </source>
</evidence>
<protein>
    <submittedName>
        <fullName evidence="3">Uncharacterized protein</fullName>
    </submittedName>
</protein>
<keyword evidence="1" id="KW-0175">Coiled coil</keyword>
<gene>
    <name evidence="3" type="ORF">MSPICULIGERA_LOCUS20395</name>
</gene>
<feature type="non-terminal residue" evidence="3">
    <location>
        <position position="781"/>
    </location>
</feature>
<feature type="compositionally biased region" description="Pro residues" evidence="2">
    <location>
        <begin position="728"/>
        <end position="744"/>
    </location>
</feature>
<dbReference type="EMBL" id="CATQJA010002664">
    <property type="protein sequence ID" value="CAJ0582255.1"/>
    <property type="molecule type" value="Genomic_DNA"/>
</dbReference>
<feature type="compositionally biased region" description="Polar residues" evidence="2">
    <location>
        <begin position="187"/>
        <end position="209"/>
    </location>
</feature>
<proteinExistence type="predicted"/>
<evidence type="ECO:0000256" key="1">
    <source>
        <dbReference type="SAM" id="Coils"/>
    </source>
</evidence>
<organism evidence="3 4">
    <name type="scientific">Mesorhabditis spiculigera</name>
    <dbReference type="NCBI Taxonomy" id="96644"/>
    <lineage>
        <taxon>Eukaryota</taxon>
        <taxon>Metazoa</taxon>
        <taxon>Ecdysozoa</taxon>
        <taxon>Nematoda</taxon>
        <taxon>Chromadorea</taxon>
        <taxon>Rhabditida</taxon>
        <taxon>Rhabditina</taxon>
        <taxon>Rhabditomorpha</taxon>
        <taxon>Rhabditoidea</taxon>
        <taxon>Rhabditidae</taxon>
        <taxon>Mesorhabditinae</taxon>
        <taxon>Mesorhabditis</taxon>
    </lineage>
</organism>
<feature type="coiled-coil region" evidence="1">
    <location>
        <begin position="269"/>
        <end position="314"/>
    </location>
</feature>
<feature type="compositionally biased region" description="Basic and acidic residues" evidence="2">
    <location>
        <begin position="492"/>
        <end position="501"/>
    </location>
</feature>
<dbReference type="AlphaFoldDB" id="A0AA36D7H6"/>
<evidence type="ECO:0000313" key="3">
    <source>
        <dbReference type="EMBL" id="CAJ0582255.1"/>
    </source>
</evidence>
<reference evidence="3" key="1">
    <citation type="submission" date="2023-06" db="EMBL/GenBank/DDBJ databases">
        <authorList>
            <person name="Delattre M."/>
        </authorList>
    </citation>
    <scope>NUCLEOTIDE SEQUENCE</scope>
    <source>
        <strain evidence="3">AF72</strain>
    </source>
</reference>
<dbReference type="Proteomes" id="UP001177023">
    <property type="component" value="Unassembled WGS sequence"/>
</dbReference>
<feature type="region of interest" description="Disordered" evidence="2">
    <location>
        <begin position="480"/>
        <end position="501"/>
    </location>
</feature>
<feature type="coiled-coil region" evidence="1">
    <location>
        <begin position="413"/>
        <end position="447"/>
    </location>
</feature>